<evidence type="ECO:0000313" key="5">
    <source>
        <dbReference type="Proteomes" id="UP000220922"/>
    </source>
</evidence>
<keyword evidence="2" id="KW-0012">Acyltransferase</keyword>
<comment type="caution">
    <text evidence="4">The sequence shown here is derived from an EMBL/GenBank/DDBJ whole genome shotgun (WGS) entry which is preliminary data.</text>
</comment>
<dbReference type="PANTHER" id="PTHR43877">
    <property type="entry name" value="AMINOALKYLPHOSPHONATE N-ACETYLTRANSFERASE-RELATED-RELATED"/>
    <property type="match status" value="1"/>
</dbReference>
<dbReference type="CDD" id="cd04301">
    <property type="entry name" value="NAT_SF"/>
    <property type="match status" value="2"/>
</dbReference>
<evidence type="ECO:0000256" key="2">
    <source>
        <dbReference type="ARBA" id="ARBA00023315"/>
    </source>
</evidence>
<evidence type="ECO:0000313" key="4">
    <source>
        <dbReference type="EMBL" id="PDV98812.1"/>
    </source>
</evidence>
<dbReference type="PANTHER" id="PTHR43877:SF6">
    <property type="entry name" value="GCN5-RELATED N-ACETYLTRANSFERASE"/>
    <property type="match status" value="1"/>
</dbReference>
<dbReference type="SUPFAM" id="SSF55729">
    <property type="entry name" value="Acyl-CoA N-acyltransferases (Nat)"/>
    <property type="match status" value="2"/>
</dbReference>
<dbReference type="AlphaFoldDB" id="A0A2H3KU33"/>
<reference evidence="4 5" key="1">
    <citation type="submission" date="2016-05" db="EMBL/GenBank/DDBJ databases">
        <authorList>
            <person name="Lavstsen T."/>
            <person name="Jespersen J.S."/>
        </authorList>
    </citation>
    <scope>NUCLEOTIDE SEQUENCE [LARGE SCALE GENOMIC DNA]</scope>
    <source>
        <strain evidence="4 5">B7-9</strain>
    </source>
</reference>
<dbReference type="Pfam" id="PF00583">
    <property type="entry name" value="Acetyltransf_1"/>
    <property type="match status" value="2"/>
</dbReference>
<feature type="domain" description="N-acetyltransferase" evidence="3">
    <location>
        <begin position="18"/>
        <end position="168"/>
    </location>
</feature>
<gene>
    <name evidence="4" type="ORF">A9Q02_02450</name>
</gene>
<name>A0A2H3KU33_9CHLR</name>
<dbReference type="EMBL" id="LYXE01000090">
    <property type="protein sequence ID" value="PDV98812.1"/>
    <property type="molecule type" value="Genomic_DNA"/>
</dbReference>
<dbReference type="RefSeq" id="WP_245860511.1">
    <property type="nucleotide sequence ID" value="NZ_LYXE01000090.1"/>
</dbReference>
<dbReference type="InterPro" id="IPR050832">
    <property type="entry name" value="Bact_Acetyltransf"/>
</dbReference>
<dbReference type="InterPro" id="IPR016181">
    <property type="entry name" value="Acyl_CoA_acyltransferase"/>
</dbReference>
<dbReference type="InterPro" id="IPR000182">
    <property type="entry name" value="GNAT_dom"/>
</dbReference>
<dbReference type="GO" id="GO:0016747">
    <property type="term" value="F:acyltransferase activity, transferring groups other than amino-acyl groups"/>
    <property type="evidence" value="ECO:0007669"/>
    <property type="project" value="InterPro"/>
</dbReference>
<organism evidence="4 5">
    <name type="scientific">Candidatus Chloroploca asiatica</name>
    <dbReference type="NCBI Taxonomy" id="1506545"/>
    <lineage>
        <taxon>Bacteria</taxon>
        <taxon>Bacillati</taxon>
        <taxon>Chloroflexota</taxon>
        <taxon>Chloroflexia</taxon>
        <taxon>Chloroflexales</taxon>
        <taxon>Chloroflexineae</taxon>
        <taxon>Oscillochloridaceae</taxon>
        <taxon>Candidatus Chloroploca</taxon>
    </lineage>
</organism>
<dbReference type="Gene3D" id="3.40.630.30">
    <property type="match status" value="1"/>
</dbReference>
<keyword evidence="1" id="KW-0808">Transferase</keyword>
<dbReference type="PROSITE" id="PS51186">
    <property type="entry name" value="GNAT"/>
    <property type="match status" value="2"/>
</dbReference>
<evidence type="ECO:0000259" key="3">
    <source>
        <dbReference type="PROSITE" id="PS51186"/>
    </source>
</evidence>
<feature type="domain" description="N-acetyltransferase" evidence="3">
    <location>
        <begin position="181"/>
        <end position="334"/>
    </location>
</feature>
<keyword evidence="5" id="KW-1185">Reference proteome</keyword>
<evidence type="ECO:0000256" key="1">
    <source>
        <dbReference type="ARBA" id="ARBA00022679"/>
    </source>
</evidence>
<protein>
    <recommendedName>
        <fullName evidence="3">N-acetyltransferase domain-containing protein</fullName>
    </recommendedName>
</protein>
<accession>A0A2H3KU33</accession>
<sequence length="334" mass="38292">MLAVKTVAQQEPVAPAHLIIRDMDYSDADYVALVEVSNACYPEYPGTIDEWKHEDAHRPAHLKYRRWLAEVDGTVVAYGNYDQFEAMYNPRLFHISVGVHPTWQRRGIGAAFYTTIVEALNEFDPLRIRARAREDYQASLRFLQQRGFVEDLREWESRLEVAAFDPTPYQGHEARVVASGIRIATLAELIATDPDHRQKLYELDVDLTNDVPHPEPTTGFSYETFEHFYFKGPNLMPEGVFVALDGERYAGLSALWKSQGDPRELYTGLTGVRREYRRRGIALALKLRAIEFARQLDVAVIKTWNESNNRPMLSINEALGFVKQPAWVSFVKTL</sequence>
<dbReference type="Proteomes" id="UP000220922">
    <property type="component" value="Unassembled WGS sequence"/>
</dbReference>
<proteinExistence type="predicted"/>